<keyword evidence="5 7" id="KW-0119">Carbohydrate metabolism</keyword>
<feature type="binding site" evidence="10">
    <location>
        <position position="98"/>
    </location>
    <ligand>
        <name>Zn(2+)</name>
        <dbReference type="ChEBI" id="CHEBI:29105"/>
    </ligand>
</feature>
<keyword evidence="10" id="KW-0862">Zinc</keyword>
<evidence type="ECO:0000256" key="2">
    <source>
        <dbReference type="ARBA" id="ARBA00022490"/>
    </source>
</evidence>
<evidence type="ECO:0000256" key="3">
    <source>
        <dbReference type="ARBA" id="ARBA00022723"/>
    </source>
</evidence>
<comment type="cofactor">
    <cofactor evidence="10">
        <name>Zn(2+)</name>
        <dbReference type="ChEBI" id="CHEBI:29105"/>
    </cofactor>
</comment>
<evidence type="ECO:0000256" key="8">
    <source>
        <dbReference type="PIRSR" id="PIRSR004682-1"/>
    </source>
</evidence>
<keyword evidence="10" id="KW-0460">Magnesium</keyword>
<evidence type="ECO:0000256" key="6">
    <source>
        <dbReference type="ARBA" id="ARBA00031828"/>
    </source>
</evidence>
<feature type="active site" description="Nucleophile" evidence="8">
    <location>
        <position position="14"/>
    </location>
</feature>
<dbReference type="SUPFAM" id="SSF56784">
    <property type="entry name" value="HAD-like"/>
    <property type="match status" value="1"/>
</dbReference>
<feature type="binding site" evidence="10">
    <location>
        <position position="105"/>
    </location>
    <ligand>
        <name>Zn(2+)</name>
        <dbReference type="ChEBI" id="CHEBI:29105"/>
    </ligand>
</feature>
<feature type="site" description="Stabilizes the phosphoryl group" evidence="9">
    <location>
        <position position="109"/>
    </location>
</feature>
<dbReference type="PIRSF" id="PIRSF004682">
    <property type="entry name" value="GmhB"/>
    <property type="match status" value="1"/>
</dbReference>
<proteinExistence type="inferred from homology"/>
<dbReference type="InterPro" id="IPR006543">
    <property type="entry name" value="Histidinol-phos"/>
</dbReference>
<evidence type="ECO:0000313" key="12">
    <source>
        <dbReference type="Proteomes" id="UP001059380"/>
    </source>
</evidence>
<comment type="cofactor">
    <cofactor evidence="10">
        <name>Mg(2+)</name>
        <dbReference type="ChEBI" id="CHEBI:18420"/>
    </cofactor>
</comment>
<feature type="binding site" evidence="10">
    <location>
        <position position="100"/>
    </location>
    <ligand>
        <name>Zn(2+)</name>
        <dbReference type="ChEBI" id="CHEBI:29105"/>
    </ligand>
</feature>
<dbReference type="Gene3D" id="3.40.50.1000">
    <property type="entry name" value="HAD superfamily/HAD-like"/>
    <property type="match status" value="1"/>
</dbReference>
<feature type="binding site" evidence="10">
    <location>
        <position position="14"/>
    </location>
    <ligand>
        <name>Mg(2+)</name>
        <dbReference type="ChEBI" id="CHEBI:18420"/>
    </ligand>
</feature>
<dbReference type="InterPro" id="IPR036412">
    <property type="entry name" value="HAD-like_sf"/>
</dbReference>
<keyword evidence="2 7" id="KW-0963">Cytoplasm</keyword>
<evidence type="ECO:0000256" key="4">
    <source>
        <dbReference type="ARBA" id="ARBA00022801"/>
    </source>
</evidence>
<evidence type="ECO:0000256" key="10">
    <source>
        <dbReference type="PIRSR" id="PIRSR004682-4"/>
    </source>
</evidence>
<organism evidence="11 12">
    <name type="scientific">Occallatibacter riparius</name>
    <dbReference type="NCBI Taxonomy" id="1002689"/>
    <lineage>
        <taxon>Bacteria</taxon>
        <taxon>Pseudomonadati</taxon>
        <taxon>Acidobacteriota</taxon>
        <taxon>Terriglobia</taxon>
        <taxon>Terriglobales</taxon>
        <taxon>Acidobacteriaceae</taxon>
        <taxon>Occallatibacter</taxon>
    </lineage>
</organism>
<dbReference type="InterPro" id="IPR006549">
    <property type="entry name" value="HAD-SF_hydro_IIIA"/>
</dbReference>
<sequence length="195" mass="21386">MSRHISSVLAVFIDRDGVINRKMPEGQYVKSWSDFHLLPGAAEAIVRLKRAGLFVIVVTNQRGIALGRYNSVDVDRIHAQLQSELAAQNAQVDGFYICPHDRDTCNCRKPLTGLFDQAKAAFPILQPGTSVLVGDSLSDIEFGRRLGMATIFIEGDLIDGEERILDNENAAQLADFRFPSLAEAVDAVLDTGTAR</sequence>
<gene>
    <name evidence="11" type="ORF">MOP44_06230</name>
</gene>
<dbReference type="EMBL" id="CP093313">
    <property type="protein sequence ID" value="UWZ85534.1"/>
    <property type="molecule type" value="Genomic_DNA"/>
</dbReference>
<dbReference type="InterPro" id="IPR004446">
    <property type="entry name" value="Heptose_bisP_phosphatase"/>
</dbReference>
<comment type="subcellular location">
    <subcellularLocation>
        <location evidence="1 7">Cytoplasm</location>
    </subcellularLocation>
</comment>
<comment type="similarity">
    <text evidence="7">Belongs to the gmhB family.</text>
</comment>
<keyword evidence="3 10" id="KW-0479">Metal-binding</keyword>
<dbReference type="GO" id="GO:0005975">
    <property type="term" value="P:carbohydrate metabolic process"/>
    <property type="evidence" value="ECO:0007669"/>
    <property type="project" value="InterPro"/>
</dbReference>
<protein>
    <recommendedName>
        <fullName evidence="6 7">D,D-heptose 1,7-bisphosphate phosphatase</fullName>
        <ecNumber evidence="7">3.1.3.-</ecNumber>
    </recommendedName>
</protein>
<dbReference type="NCBIfam" id="TIGR01656">
    <property type="entry name" value="Histidinol-ppas"/>
    <property type="match status" value="1"/>
</dbReference>
<dbReference type="CDD" id="cd07503">
    <property type="entry name" value="HAD_HisB-N"/>
    <property type="match status" value="1"/>
</dbReference>
<dbReference type="Pfam" id="PF13242">
    <property type="entry name" value="Hydrolase_like"/>
    <property type="match status" value="1"/>
</dbReference>
<dbReference type="NCBIfam" id="TIGR01662">
    <property type="entry name" value="HAD-SF-IIIA"/>
    <property type="match status" value="1"/>
</dbReference>
<dbReference type="EC" id="3.1.3.-" evidence="7"/>
<keyword evidence="12" id="KW-1185">Reference proteome</keyword>
<dbReference type="InterPro" id="IPR023214">
    <property type="entry name" value="HAD_sf"/>
</dbReference>
<evidence type="ECO:0000256" key="9">
    <source>
        <dbReference type="PIRSR" id="PIRSR004682-3"/>
    </source>
</evidence>
<reference evidence="11" key="1">
    <citation type="submission" date="2021-04" db="EMBL/GenBank/DDBJ databases">
        <title>Phylogenetic analysis of Acidobacteriaceae.</title>
        <authorList>
            <person name="Qiu L."/>
            <person name="Zhang Q."/>
        </authorList>
    </citation>
    <scope>NUCLEOTIDE SEQUENCE</scope>
    <source>
        <strain evidence="11">DSM 25168</strain>
    </source>
</reference>
<keyword evidence="4 7" id="KW-0378">Hydrolase</keyword>
<feature type="binding site" evidence="10">
    <location>
        <position position="16"/>
    </location>
    <ligand>
        <name>Mg(2+)</name>
        <dbReference type="ChEBI" id="CHEBI:18420"/>
    </ligand>
</feature>
<feature type="site" description="Stabilizes the phosphoryl group" evidence="9">
    <location>
        <position position="59"/>
    </location>
</feature>
<dbReference type="RefSeq" id="WP_260795090.1">
    <property type="nucleotide sequence ID" value="NZ_CP093313.1"/>
</dbReference>
<dbReference type="AlphaFoldDB" id="A0A9J7BX71"/>
<dbReference type="GO" id="GO:0016791">
    <property type="term" value="F:phosphatase activity"/>
    <property type="evidence" value="ECO:0007669"/>
    <property type="project" value="InterPro"/>
</dbReference>
<dbReference type="GO" id="GO:0046872">
    <property type="term" value="F:metal ion binding"/>
    <property type="evidence" value="ECO:0007669"/>
    <property type="project" value="UniProtKB-KW"/>
</dbReference>
<dbReference type="GO" id="GO:0005737">
    <property type="term" value="C:cytoplasm"/>
    <property type="evidence" value="ECO:0007669"/>
    <property type="project" value="UniProtKB-SubCell"/>
</dbReference>
<evidence type="ECO:0000313" key="11">
    <source>
        <dbReference type="EMBL" id="UWZ85534.1"/>
    </source>
</evidence>
<dbReference type="PANTHER" id="PTHR42891:SF1">
    <property type="entry name" value="D-GLYCERO-BETA-D-MANNO-HEPTOSE-1,7-BISPHOSPHATE 7-PHOSPHATASE"/>
    <property type="match status" value="1"/>
</dbReference>
<accession>A0A9J7BX71</accession>
<dbReference type="PANTHER" id="PTHR42891">
    <property type="entry name" value="D-GLYCERO-BETA-D-MANNO-HEPTOSE-1,7-BISPHOSPHATE 7-PHOSPHATASE"/>
    <property type="match status" value="1"/>
</dbReference>
<evidence type="ECO:0000256" key="1">
    <source>
        <dbReference type="ARBA" id="ARBA00004496"/>
    </source>
</evidence>
<evidence type="ECO:0000256" key="5">
    <source>
        <dbReference type="ARBA" id="ARBA00023277"/>
    </source>
</evidence>
<feature type="binding site" evidence="10">
    <location>
        <position position="135"/>
    </location>
    <ligand>
        <name>Mg(2+)</name>
        <dbReference type="ChEBI" id="CHEBI:18420"/>
    </ligand>
</feature>
<name>A0A9J7BX71_9BACT</name>
<dbReference type="Proteomes" id="UP001059380">
    <property type="component" value="Chromosome"/>
</dbReference>
<dbReference type="KEGG" id="orp:MOP44_06230"/>
<feature type="site" description="Contributes to substrate recognition" evidence="9">
    <location>
        <position position="108"/>
    </location>
</feature>
<feature type="active site" description="Proton donor" evidence="8">
    <location>
        <position position="16"/>
    </location>
</feature>
<evidence type="ECO:0000256" key="7">
    <source>
        <dbReference type="PIRNR" id="PIRNR004682"/>
    </source>
</evidence>
<feature type="binding site" evidence="10">
    <location>
        <position position="107"/>
    </location>
    <ligand>
        <name>Zn(2+)</name>
        <dbReference type="ChEBI" id="CHEBI:29105"/>
    </ligand>
</feature>